<sequence>MSPARATVVSDAMAAVLARLHHADWSDVGRRGAEVLGVDGLSVTLAPRSAGPTGEVLWSSSALARRFDDLQFTLGCGPAIDTARSGRPVLEVDLGQVQPHRWFTLPADAELLPVRAVFCFPLGIGAIQLGTLTAVRAAPGELGDQQAQDALGLAIALTAHYLDRWEPPRTLYRAVVHQAVGMLSVQLALPMADALLRLRAYAYRSGRPVNDVSHDIVTRRLRLGPDTDGTHATTEDKD</sequence>
<evidence type="ECO:0000259" key="3">
    <source>
        <dbReference type="SMART" id="SM01012"/>
    </source>
</evidence>
<dbReference type="EMBL" id="JBEUKS010000001">
    <property type="protein sequence ID" value="MFC1437086.1"/>
    <property type="molecule type" value="Genomic_DNA"/>
</dbReference>
<dbReference type="RefSeq" id="WP_380562166.1">
    <property type="nucleotide sequence ID" value="NZ_JBEUKS010000001.1"/>
</dbReference>
<evidence type="ECO:0000256" key="1">
    <source>
        <dbReference type="ARBA" id="ARBA00023015"/>
    </source>
</evidence>
<keyword evidence="2" id="KW-0804">Transcription</keyword>
<dbReference type="InterPro" id="IPR029016">
    <property type="entry name" value="GAF-like_dom_sf"/>
</dbReference>
<dbReference type="InterPro" id="IPR005561">
    <property type="entry name" value="ANTAR"/>
</dbReference>
<dbReference type="Pfam" id="PF03861">
    <property type="entry name" value="ANTAR"/>
    <property type="match status" value="1"/>
</dbReference>
<protein>
    <submittedName>
        <fullName evidence="4">ANTAR domain-containing protein</fullName>
    </submittedName>
</protein>
<evidence type="ECO:0000256" key="2">
    <source>
        <dbReference type="ARBA" id="ARBA00023163"/>
    </source>
</evidence>
<gene>
    <name evidence="4" type="ORF">ABUW04_02360</name>
</gene>
<dbReference type="InterPro" id="IPR036388">
    <property type="entry name" value="WH-like_DNA-bd_sf"/>
</dbReference>
<feature type="domain" description="ANTAR" evidence="3">
    <location>
        <begin position="149"/>
        <end position="217"/>
    </location>
</feature>
<dbReference type="SMART" id="SM01012">
    <property type="entry name" value="ANTAR"/>
    <property type="match status" value="1"/>
</dbReference>
<organism evidence="4 5">
    <name type="scientific">Streptacidiphilus jeojiensis</name>
    <dbReference type="NCBI Taxonomy" id="3229225"/>
    <lineage>
        <taxon>Bacteria</taxon>
        <taxon>Bacillati</taxon>
        <taxon>Actinomycetota</taxon>
        <taxon>Actinomycetes</taxon>
        <taxon>Kitasatosporales</taxon>
        <taxon>Streptomycetaceae</taxon>
        <taxon>Streptacidiphilus</taxon>
    </lineage>
</organism>
<keyword evidence="1" id="KW-0805">Transcription regulation</keyword>
<dbReference type="Gene3D" id="1.10.10.10">
    <property type="entry name" value="Winged helix-like DNA-binding domain superfamily/Winged helix DNA-binding domain"/>
    <property type="match status" value="1"/>
</dbReference>
<evidence type="ECO:0000313" key="4">
    <source>
        <dbReference type="EMBL" id="MFC1437086.1"/>
    </source>
</evidence>
<name>A0ABV6XFR2_9ACTN</name>
<evidence type="ECO:0000313" key="5">
    <source>
        <dbReference type="Proteomes" id="UP001592581"/>
    </source>
</evidence>
<dbReference type="SUPFAM" id="SSF55781">
    <property type="entry name" value="GAF domain-like"/>
    <property type="match status" value="1"/>
</dbReference>
<proteinExistence type="predicted"/>
<dbReference type="Proteomes" id="UP001592581">
    <property type="component" value="Unassembled WGS sequence"/>
</dbReference>
<keyword evidence="5" id="KW-1185">Reference proteome</keyword>
<accession>A0ABV6XFR2</accession>
<dbReference type="Gene3D" id="3.30.450.40">
    <property type="match status" value="1"/>
</dbReference>
<comment type="caution">
    <text evidence="4">The sequence shown here is derived from an EMBL/GenBank/DDBJ whole genome shotgun (WGS) entry which is preliminary data.</text>
</comment>
<reference evidence="4 5" key="1">
    <citation type="submission" date="2024-06" db="EMBL/GenBank/DDBJ databases">
        <authorList>
            <person name="Lee S.D."/>
        </authorList>
    </citation>
    <scope>NUCLEOTIDE SEQUENCE [LARGE SCALE GENOMIC DNA]</scope>
    <source>
        <strain evidence="4 5">N1-10</strain>
    </source>
</reference>